<evidence type="ECO:0000256" key="4">
    <source>
        <dbReference type="ARBA" id="ARBA00022827"/>
    </source>
</evidence>
<feature type="domain" description="Acyl-CoA dehydrogenase/oxidase N-terminal" evidence="8">
    <location>
        <begin position="10"/>
        <end position="119"/>
    </location>
</feature>
<dbReference type="InterPro" id="IPR036250">
    <property type="entry name" value="AcylCo_DH-like_C"/>
</dbReference>
<evidence type="ECO:0000256" key="1">
    <source>
        <dbReference type="ARBA" id="ARBA00001974"/>
    </source>
</evidence>
<keyword evidence="10" id="KW-1185">Reference proteome</keyword>
<sequence length="391" mass="44252">MLDHKPETDEEFQSYLAEIRELAQGPFDEMQNEIEKTNVFPPEFFELSRKHNLYRFYLPEQYGGWGLSTKQIFQVQEEFSRGPGGMRMHLHHAAGLNWRIMDDFGQEELKTWAMPRFADKTLYINFALTEAEAGSGADIKTSAVRDGDDWVINGEKTLISHTDCSDGTYLITLTDPAADKDHRLTAFFVPVDTPGYEIVEMEHMMGCRGAGHAGLRFTDCRVPDKYRLGEVGEGYHVAMFSLGLSRAHIADSNLGMAQRMLEISIARAKDRVTFGKVLASRQEIQHMIAESGTHIYALRQMVHDTADRYDRGEEADTFAAMCKLFSIRTVKLVSDNMLEILGGIGYFENCEYGPVERLYRDCRAMWLEEGPPTVQRITAARGLIANGGDTF</sequence>
<comment type="cofactor">
    <cofactor evidence="1 5">
        <name>FAD</name>
        <dbReference type="ChEBI" id="CHEBI:57692"/>
    </cofactor>
</comment>
<dbReference type="SUPFAM" id="SSF56645">
    <property type="entry name" value="Acyl-CoA dehydrogenase NM domain-like"/>
    <property type="match status" value="1"/>
</dbReference>
<comment type="similarity">
    <text evidence="2 5">Belongs to the acyl-CoA dehydrogenase family.</text>
</comment>
<dbReference type="Gene3D" id="1.20.140.10">
    <property type="entry name" value="Butyryl-CoA Dehydrogenase, subunit A, domain 3"/>
    <property type="match status" value="1"/>
</dbReference>
<dbReference type="Gene3D" id="1.10.540.10">
    <property type="entry name" value="Acyl-CoA dehydrogenase/oxidase, N-terminal domain"/>
    <property type="match status" value="1"/>
</dbReference>
<accession>A0A7X6KWT6</accession>
<keyword evidence="4 5" id="KW-0274">FAD</keyword>
<organism evidence="9 10">
    <name type="scientific">Cellulomonas denverensis</name>
    <dbReference type="NCBI Taxonomy" id="264297"/>
    <lineage>
        <taxon>Bacteria</taxon>
        <taxon>Bacillati</taxon>
        <taxon>Actinomycetota</taxon>
        <taxon>Actinomycetes</taxon>
        <taxon>Micrococcales</taxon>
        <taxon>Cellulomonadaceae</taxon>
        <taxon>Cellulomonas</taxon>
    </lineage>
</organism>
<keyword evidence="3 5" id="KW-0285">Flavoprotein</keyword>
<dbReference type="InterPro" id="IPR006091">
    <property type="entry name" value="Acyl-CoA_Oxase/DH_mid-dom"/>
</dbReference>
<feature type="domain" description="Acyl-CoA oxidase/dehydrogenase middle" evidence="7">
    <location>
        <begin position="126"/>
        <end position="220"/>
    </location>
</feature>
<dbReference type="Gene3D" id="2.40.110.10">
    <property type="entry name" value="Butyryl-CoA Dehydrogenase, subunit A, domain 2"/>
    <property type="match status" value="1"/>
</dbReference>
<dbReference type="InterPro" id="IPR046373">
    <property type="entry name" value="Acyl-CoA_Oxase/DH_mid-dom_sf"/>
</dbReference>
<dbReference type="AlphaFoldDB" id="A0A7X6KWT6"/>
<dbReference type="GO" id="GO:0050660">
    <property type="term" value="F:flavin adenine dinucleotide binding"/>
    <property type="evidence" value="ECO:0007669"/>
    <property type="project" value="InterPro"/>
</dbReference>
<proteinExistence type="inferred from homology"/>
<name>A0A7X6KWT6_9CELL</name>
<dbReference type="Pfam" id="PF02771">
    <property type="entry name" value="Acyl-CoA_dh_N"/>
    <property type="match status" value="1"/>
</dbReference>
<evidence type="ECO:0000256" key="3">
    <source>
        <dbReference type="ARBA" id="ARBA00022630"/>
    </source>
</evidence>
<evidence type="ECO:0000259" key="8">
    <source>
        <dbReference type="Pfam" id="PF02771"/>
    </source>
</evidence>
<dbReference type="InterPro" id="IPR009075">
    <property type="entry name" value="AcylCo_DH/oxidase_C"/>
</dbReference>
<dbReference type="PIRSF" id="PIRSF016578">
    <property type="entry name" value="HsaA"/>
    <property type="match status" value="1"/>
</dbReference>
<evidence type="ECO:0000313" key="10">
    <source>
        <dbReference type="Proteomes" id="UP000581206"/>
    </source>
</evidence>
<evidence type="ECO:0000259" key="7">
    <source>
        <dbReference type="Pfam" id="PF02770"/>
    </source>
</evidence>
<dbReference type="GO" id="GO:0003995">
    <property type="term" value="F:acyl-CoA dehydrogenase activity"/>
    <property type="evidence" value="ECO:0007669"/>
    <property type="project" value="TreeGrafter"/>
</dbReference>
<dbReference type="CDD" id="cd00567">
    <property type="entry name" value="ACAD"/>
    <property type="match status" value="1"/>
</dbReference>
<evidence type="ECO:0000256" key="5">
    <source>
        <dbReference type="RuleBase" id="RU362125"/>
    </source>
</evidence>
<evidence type="ECO:0000313" key="9">
    <source>
        <dbReference type="EMBL" id="NKY23671.1"/>
    </source>
</evidence>
<evidence type="ECO:0000256" key="2">
    <source>
        <dbReference type="ARBA" id="ARBA00009347"/>
    </source>
</evidence>
<dbReference type="InterPro" id="IPR037069">
    <property type="entry name" value="AcylCoA_DH/ox_N_sf"/>
</dbReference>
<dbReference type="RefSeq" id="WP_168630794.1">
    <property type="nucleotide sequence ID" value="NZ_BONL01000026.1"/>
</dbReference>
<gene>
    <name evidence="9" type="ORF">HGA03_13440</name>
</gene>
<evidence type="ECO:0000259" key="6">
    <source>
        <dbReference type="Pfam" id="PF00441"/>
    </source>
</evidence>
<dbReference type="SUPFAM" id="SSF47203">
    <property type="entry name" value="Acyl-CoA dehydrogenase C-terminal domain-like"/>
    <property type="match status" value="1"/>
</dbReference>
<dbReference type="PANTHER" id="PTHR43884">
    <property type="entry name" value="ACYL-COA DEHYDROGENASE"/>
    <property type="match status" value="1"/>
</dbReference>
<dbReference type="Pfam" id="PF00441">
    <property type="entry name" value="Acyl-CoA_dh_1"/>
    <property type="match status" value="1"/>
</dbReference>
<feature type="domain" description="Acyl-CoA dehydrogenase/oxidase C-terminal" evidence="6">
    <location>
        <begin position="232"/>
        <end position="383"/>
    </location>
</feature>
<dbReference type="EMBL" id="JAAXOX010000007">
    <property type="protein sequence ID" value="NKY23671.1"/>
    <property type="molecule type" value="Genomic_DNA"/>
</dbReference>
<protein>
    <submittedName>
        <fullName evidence="9">Acyl-CoA/acyl-ACP dehydrogenase</fullName>
    </submittedName>
</protein>
<dbReference type="PANTHER" id="PTHR43884:SF40">
    <property type="entry name" value="ACYL-COA DEHYDROGENASE"/>
    <property type="match status" value="1"/>
</dbReference>
<dbReference type="Proteomes" id="UP000581206">
    <property type="component" value="Unassembled WGS sequence"/>
</dbReference>
<dbReference type="InterPro" id="IPR013786">
    <property type="entry name" value="AcylCoA_DH/ox_N"/>
</dbReference>
<dbReference type="Pfam" id="PF02770">
    <property type="entry name" value="Acyl-CoA_dh_M"/>
    <property type="match status" value="1"/>
</dbReference>
<comment type="caution">
    <text evidence="9">The sequence shown here is derived from an EMBL/GenBank/DDBJ whole genome shotgun (WGS) entry which is preliminary data.</text>
</comment>
<reference evidence="9 10" key="1">
    <citation type="submission" date="2020-04" db="EMBL/GenBank/DDBJ databases">
        <title>MicrobeNet Type strains.</title>
        <authorList>
            <person name="Nicholson A.C."/>
        </authorList>
    </citation>
    <scope>NUCLEOTIDE SEQUENCE [LARGE SCALE GENOMIC DNA]</scope>
    <source>
        <strain evidence="9 10">ATCC BAA-788</strain>
    </source>
</reference>
<keyword evidence="5" id="KW-0560">Oxidoreductase</keyword>
<dbReference type="InterPro" id="IPR009100">
    <property type="entry name" value="AcylCoA_DH/oxidase_NM_dom_sf"/>
</dbReference>